<comment type="caution">
    <text evidence="7">The sequence shown here is derived from an EMBL/GenBank/DDBJ whole genome shotgun (WGS) entry which is preliminary data.</text>
</comment>
<reference evidence="7 8" key="1">
    <citation type="journal article" date="2024" name="Int. J. Mol. Sci.">
        <title>Exploration of Alicyclobacillus spp. Genome in Search of Antibiotic Resistance.</title>
        <authorList>
            <person name="Bucka-Kolendo J."/>
            <person name="Kiousi D.E."/>
            <person name="Dekowska A."/>
            <person name="Mikolajczuk-Szczyrba A."/>
            <person name="Karadedos D.M."/>
            <person name="Michael P."/>
            <person name="Galanis A."/>
            <person name="Sokolowska B."/>
        </authorList>
    </citation>
    <scope>NUCLEOTIDE SEQUENCE [LARGE SCALE GENOMIC DNA]</scope>
    <source>
        <strain evidence="7 8">KKP 3000</strain>
    </source>
</reference>
<organism evidence="7 8">
    <name type="scientific">Alicyclobacillus fastidiosus</name>
    <dbReference type="NCBI Taxonomy" id="392011"/>
    <lineage>
        <taxon>Bacteria</taxon>
        <taxon>Bacillati</taxon>
        <taxon>Bacillota</taxon>
        <taxon>Bacilli</taxon>
        <taxon>Bacillales</taxon>
        <taxon>Alicyclobacillaceae</taxon>
        <taxon>Alicyclobacillus</taxon>
    </lineage>
</organism>
<keyword evidence="2" id="KW-0813">Transport</keyword>
<evidence type="ECO:0000256" key="4">
    <source>
        <dbReference type="ARBA" id="ARBA00022989"/>
    </source>
</evidence>
<accession>A0ABV5ACD9</accession>
<dbReference type="Proteomes" id="UP001579974">
    <property type="component" value="Unassembled WGS sequence"/>
</dbReference>
<comment type="subcellular location">
    <subcellularLocation>
        <location evidence="1">Membrane</location>
        <topology evidence="1">Multi-pass membrane protein</topology>
    </subcellularLocation>
</comment>
<evidence type="ECO:0000256" key="6">
    <source>
        <dbReference type="SAM" id="Phobius"/>
    </source>
</evidence>
<name>A0ABV5ACD9_9BACL</name>
<keyword evidence="3 6" id="KW-0812">Transmembrane</keyword>
<dbReference type="InterPro" id="IPR001046">
    <property type="entry name" value="NRAMP_fam"/>
</dbReference>
<evidence type="ECO:0000256" key="1">
    <source>
        <dbReference type="ARBA" id="ARBA00004141"/>
    </source>
</evidence>
<evidence type="ECO:0000256" key="5">
    <source>
        <dbReference type="ARBA" id="ARBA00023136"/>
    </source>
</evidence>
<evidence type="ECO:0000313" key="8">
    <source>
        <dbReference type="Proteomes" id="UP001579974"/>
    </source>
</evidence>
<protein>
    <submittedName>
        <fullName evidence="7">Nramp family divalent metal transporter</fullName>
    </submittedName>
</protein>
<dbReference type="PANTHER" id="PTHR11706">
    <property type="entry name" value="SOLUTE CARRIER PROTEIN FAMILY 11 MEMBER"/>
    <property type="match status" value="1"/>
</dbReference>
<keyword evidence="5 6" id="KW-0472">Membrane</keyword>
<evidence type="ECO:0000256" key="2">
    <source>
        <dbReference type="ARBA" id="ARBA00022448"/>
    </source>
</evidence>
<evidence type="ECO:0000256" key="3">
    <source>
        <dbReference type="ARBA" id="ARBA00022692"/>
    </source>
</evidence>
<feature type="transmembrane region" description="Helical" evidence="6">
    <location>
        <begin position="7"/>
        <end position="25"/>
    </location>
</feature>
<proteinExistence type="predicted"/>
<dbReference type="NCBIfam" id="NF037982">
    <property type="entry name" value="Nramp_1"/>
    <property type="match status" value="1"/>
</dbReference>
<evidence type="ECO:0000313" key="7">
    <source>
        <dbReference type="EMBL" id="MFB5189858.1"/>
    </source>
</evidence>
<keyword evidence="4 6" id="KW-1133">Transmembrane helix</keyword>
<keyword evidence="8" id="KW-1185">Reference proteome</keyword>
<dbReference type="PANTHER" id="PTHR11706:SF33">
    <property type="entry name" value="NATURAL RESISTANCE-ASSOCIATED MACROPHAGE PROTEIN 2"/>
    <property type="match status" value="1"/>
</dbReference>
<dbReference type="Pfam" id="PF01566">
    <property type="entry name" value="Nramp"/>
    <property type="match status" value="1"/>
</dbReference>
<gene>
    <name evidence="7" type="ORF">KKP3000_003248</name>
</gene>
<feature type="transmembrane region" description="Helical" evidence="6">
    <location>
        <begin position="40"/>
        <end position="58"/>
    </location>
</feature>
<dbReference type="EMBL" id="JBDXSU010000004">
    <property type="protein sequence ID" value="MFB5189858.1"/>
    <property type="molecule type" value="Genomic_DNA"/>
</dbReference>
<sequence>MHKRKGIRALLPFLGPAFVASIAYIDPGNYATNIQSGSEFGYKLLWVVVLANLMAMLIQNMSSKLGIATGKNLPEMCRAYSPTCLSYIMWGFSECCSCTCLLADLCRSKPRNDMHGGIEDGT</sequence>